<feature type="region of interest" description="Disordered" evidence="1">
    <location>
        <begin position="68"/>
        <end position="99"/>
    </location>
</feature>
<keyword evidence="4" id="KW-1185">Reference proteome</keyword>
<feature type="compositionally biased region" description="Acidic residues" evidence="1">
    <location>
        <begin position="185"/>
        <end position="196"/>
    </location>
</feature>
<protein>
    <submittedName>
        <fullName evidence="3">Uncharacterized protein</fullName>
    </submittedName>
</protein>
<dbReference type="AlphaFoldDB" id="A0A9Q0BJU1"/>
<reference evidence="3" key="1">
    <citation type="journal article" date="2023" name="Genome Biol. Evol.">
        <title>Long-read-based Genome Assembly of Drosophila gunungcola Reveals Fewer Chemosensory Genes in Flower-breeding Species.</title>
        <authorList>
            <person name="Negi A."/>
            <person name="Liao B.Y."/>
            <person name="Yeh S.D."/>
        </authorList>
    </citation>
    <scope>NUCLEOTIDE SEQUENCE</scope>
    <source>
        <strain evidence="3">Sukarami</strain>
    </source>
</reference>
<evidence type="ECO:0000313" key="4">
    <source>
        <dbReference type="Proteomes" id="UP001059596"/>
    </source>
</evidence>
<sequence>MERRRPRKSSRHSLRPKSKASNGGGRTASSSSVNREAVQPNGVSPIITSLLGGRLNRVARLTKAPQILRVTENPDGEGLDGVQPQDERDSGQSEDSEVSPGIVVNSMAASPRGSAVHGHLMAFAGPRESDSPRISVEVPEVFSTSSRTTSTVGNLRFGPEGRSSSAAGGINFGANSYYDKNSYVYDDEGEDEDDDEDRNRLESQQNTGACYSAWAQLQNQPTAGHVGRDTLGFAIHLGTATMSHNRCAPGISCDDDCGYGTGCDAGCSEVHGIPPGSFMVPLVPGGSRPGSGRANGPFNTALRGPVGPPPPTGFSGQRGSFGVNFGSDQLNFFVTFLLEVLGVLVFFAICTITFWITLGYHVVQLLVDLKNAERNVQVAVAIVFGLLFLAFAISQVTNRTGFGCHGRDRGRYRAKGGCPFYRSTKSTAKSKPRSFFNKPKSSPQSKTKSKKGTNDGGGCRRMCGAKLELHSHRKQRYTDCEGRAIFLNARRYAIPTEMKQPPTIVLWLRDVLARMMQ</sequence>
<feature type="region of interest" description="Disordered" evidence="1">
    <location>
        <begin position="424"/>
        <end position="456"/>
    </location>
</feature>
<evidence type="ECO:0000256" key="2">
    <source>
        <dbReference type="SAM" id="Phobius"/>
    </source>
</evidence>
<gene>
    <name evidence="3" type="ORF">M5D96_012708</name>
</gene>
<evidence type="ECO:0000313" key="3">
    <source>
        <dbReference type="EMBL" id="KAI8034521.1"/>
    </source>
</evidence>
<proteinExistence type="predicted"/>
<dbReference type="OrthoDB" id="8019085at2759"/>
<name>A0A9Q0BJU1_9MUSC</name>
<keyword evidence="2" id="KW-0812">Transmembrane</keyword>
<dbReference type="Proteomes" id="UP001059596">
    <property type="component" value="Unassembled WGS sequence"/>
</dbReference>
<comment type="caution">
    <text evidence="3">The sequence shown here is derived from an EMBL/GenBank/DDBJ whole genome shotgun (WGS) entry which is preliminary data.</text>
</comment>
<dbReference type="EMBL" id="JAMKOV010000071">
    <property type="protein sequence ID" value="KAI8034521.1"/>
    <property type="molecule type" value="Genomic_DNA"/>
</dbReference>
<keyword evidence="2" id="KW-1133">Transmembrane helix</keyword>
<feature type="transmembrane region" description="Helical" evidence="2">
    <location>
        <begin position="376"/>
        <end position="393"/>
    </location>
</feature>
<feature type="region of interest" description="Disordered" evidence="1">
    <location>
        <begin position="1"/>
        <end position="50"/>
    </location>
</feature>
<feature type="region of interest" description="Disordered" evidence="1">
    <location>
        <begin position="140"/>
        <end position="170"/>
    </location>
</feature>
<keyword evidence="2" id="KW-0472">Membrane</keyword>
<organism evidence="3 4">
    <name type="scientific">Drosophila gunungcola</name>
    <name type="common">fruit fly</name>
    <dbReference type="NCBI Taxonomy" id="103775"/>
    <lineage>
        <taxon>Eukaryota</taxon>
        <taxon>Metazoa</taxon>
        <taxon>Ecdysozoa</taxon>
        <taxon>Arthropoda</taxon>
        <taxon>Hexapoda</taxon>
        <taxon>Insecta</taxon>
        <taxon>Pterygota</taxon>
        <taxon>Neoptera</taxon>
        <taxon>Endopterygota</taxon>
        <taxon>Diptera</taxon>
        <taxon>Brachycera</taxon>
        <taxon>Muscomorpha</taxon>
        <taxon>Ephydroidea</taxon>
        <taxon>Drosophilidae</taxon>
        <taxon>Drosophila</taxon>
        <taxon>Sophophora</taxon>
    </lineage>
</organism>
<feature type="compositionally biased region" description="Basic residues" evidence="1">
    <location>
        <begin position="1"/>
        <end position="18"/>
    </location>
</feature>
<accession>A0A9Q0BJU1</accession>
<feature type="region of interest" description="Disordered" evidence="1">
    <location>
        <begin position="183"/>
        <end position="204"/>
    </location>
</feature>
<feature type="transmembrane region" description="Helical" evidence="2">
    <location>
        <begin position="330"/>
        <end position="356"/>
    </location>
</feature>
<evidence type="ECO:0000256" key="1">
    <source>
        <dbReference type="SAM" id="MobiDB-lite"/>
    </source>
</evidence>